<reference evidence="2" key="1">
    <citation type="journal article" date="2019" name="Int. J. Syst. Evol. Microbiol.">
        <title>The Global Catalogue of Microorganisms (GCM) 10K type strain sequencing project: providing services to taxonomists for standard genome sequencing and annotation.</title>
        <authorList>
            <consortium name="The Broad Institute Genomics Platform"/>
            <consortium name="The Broad Institute Genome Sequencing Center for Infectious Disease"/>
            <person name="Wu L."/>
            <person name="Ma J."/>
        </authorList>
    </citation>
    <scope>NUCLEOTIDE SEQUENCE [LARGE SCALE GENOMIC DNA]</scope>
    <source>
        <strain evidence="2">ZS-35-S2</strain>
    </source>
</reference>
<dbReference type="EMBL" id="JBHSPR010000010">
    <property type="protein sequence ID" value="MFC6017801.1"/>
    <property type="molecule type" value="Genomic_DNA"/>
</dbReference>
<proteinExistence type="predicted"/>
<dbReference type="Pfam" id="PF25595">
    <property type="entry name" value="Phage_TTP_16"/>
    <property type="match status" value="1"/>
</dbReference>
<dbReference type="InterPro" id="IPR058009">
    <property type="entry name" value="TTP_Phage_16"/>
</dbReference>
<dbReference type="RefSeq" id="WP_377422342.1">
    <property type="nucleotide sequence ID" value="NZ_JBHSPR010000010.1"/>
</dbReference>
<sequence length="159" mass="16981">MADSLADGRTRVTFAPAVANIAAPTTSEANAGVLLQTVITADGLVGFEASTAEVDTSALSSTFDTKTIGRDSFSGTLLRLKKQTGTDTAYTTLTRGTEGYLIIRRDVTESTSWSAAQSVEVYPVIVGRRRNLPPEANSVRKYEVPLMIHQDPNLDAVMA</sequence>
<evidence type="ECO:0000313" key="1">
    <source>
        <dbReference type="EMBL" id="MFC6017801.1"/>
    </source>
</evidence>
<evidence type="ECO:0000313" key="2">
    <source>
        <dbReference type="Proteomes" id="UP001596203"/>
    </source>
</evidence>
<organism evidence="1 2">
    <name type="scientific">Plantactinospora solaniradicis</name>
    <dbReference type="NCBI Taxonomy" id="1723736"/>
    <lineage>
        <taxon>Bacteria</taxon>
        <taxon>Bacillati</taxon>
        <taxon>Actinomycetota</taxon>
        <taxon>Actinomycetes</taxon>
        <taxon>Micromonosporales</taxon>
        <taxon>Micromonosporaceae</taxon>
        <taxon>Plantactinospora</taxon>
    </lineage>
</organism>
<evidence type="ECO:0008006" key="3">
    <source>
        <dbReference type="Google" id="ProtNLM"/>
    </source>
</evidence>
<comment type="caution">
    <text evidence="1">The sequence shown here is derived from an EMBL/GenBank/DDBJ whole genome shotgun (WGS) entry which is preliminary data.</text>
</comment>
<dbReference type="Proteomes" id="UP001596203">
    <property type="component" value="Unassembled WGS sequence"/>
</dbReference>
<protein>
    <recommendedName>
        <fullName evidence="3">Phage tail protein</fullName>
    </recommendedName>
</protein>
<gene>
    <name evidence="1" type="ORF">ACFP2T_16490</name>
</gene>
<accession>A0ABW1K895</accession>
<keyword evidence="2" id="KW-1185">Reference proteome</keyword>
<name>A0ABW1K895_9ACTN</name>